<evidence type="ECO:0000256" key="2">
    <source>
        <dbReference type="SAM" id="SignalP"/>
    </source>
</evidence>
<dbReference type="InterPro" id="IPR027385">
    <property type="entry name" value="Beta-barrel_OMP"/>
</dbReference>
<dbReference type="EMBL" id="SAWY01000036">
    <property type="protein sequence ID" value="TPH13330.1"/>
    <property type="molecule type" value="Genomic_DNA"/>
</dbReference>
<sequence>MKQIILTVLLWMLMQPCFATENISTLGKHHIIGINLGVGKITTDLPIEQDDNEISSGIYYGYKYDTNWTINAGISEGDSIGCAIQCVADTNLYRKIKYKSYLLNLKGSIPLSNRWSMFGKIGANYYQSEFSGEYRAKISENGVGALFAAGFEVRAFNGVGFAFEAKRLSMGDIAATNYTLNFSYMF</sequence>
<dbReference type="InterPro" id="IPR011250">
    <property type="entry name" value="OMP/PagP_B-barrel"/>
</dbReference>
<feature type="domain" description="Outer membrane protein beta-barrel" evidence="3">
    <location>
        <begin position="32"/>
        <end position="186"/>
    </location>
</feature>
<dbReference type="Gene3D" id="2.40.160.20">
    <property type="match status" value="1"/>
</dbReference>
<feature type="chain" id="PRO_5021401561" evidence="2">
    <location>
        <begin position="20"/>
        <end position="186"/>
    </location>
</feature>
<keyword evidence="1 2" id="KW-0732">Signal</keyword>
<organism evidence="4 5">
    <name type="scientific">Litorilituus lipolyticus</name>
    <dbReference type="NCBI Taxonomy" id="2491017"/>
    <lineage>
        <taxon>Bacteria</taxon>
        <taxon>Pseudomonadati</taxon>
        <taxon>Pseudomonadota</taxon>
        <taxon>Gammaproteobacteria</taxon>
        <taxon>Alteromonadales</taxon>
        <taxon>Colwelliaceae</taxon>
        <taxon>Litorilituus</taxon>
    </lineage>
</organism>
<comment type="caution">
    <text evidence="4">The sequence shown here is derived from an EMBL/GenBank/DDBJ whole genome shotgun (WGS) entry which is preliminary data.</text>
</comment>
<dbReference type="SUPFAM" id="SSF56925">
    <property type="entry name" value="OMPA-like"/>
    <property type="match status" value="1"/>
</dbReference>
<protein>
    <submittedName>
        <fullName evidence="4">Porin family protein</fullName>
    </submittedName>
</protein>
<evidence type="ECO:0000313" key="5">
    <source>
        <dbReference type="Proteomes" id="UP000315303"/>
    </source>
</evidence>
<gene>
    <name evidence="4" type="ORF">EPA86_14150</name>
</gene>
<keyword evidence="5" id="KW-1185">Reference proteome</keyword>
<dbReference type="AlphaFoldDB" id="A0A502KNQ4"/>
<proteinExistence type="predicted"/>
<dbReference type="Pfam" id="PF13505">
    <property type="entry name" value="OMP_b-brl"/>
    <property type="match status" value="1"/>
</dbReference>
<dbReference type="RefSeq" id="WP_140604720.1">
    <property type="nucleotide sequence ID" value="NZ_SAWY01000036.1"/>
</dbReference>
<feature type="signal peptide" evidence="2">
    <location>
        <begin position="1"/>
        <end position="19"/>
    </location>
</feature>
<dbReference type="Proteomes" id="UP000315303">
    <property type="component" value="Unassembled WGS sequence"/>
</dbReference>
<name>A0A502KNQ4_9GAMM</name>
<evidence type="ECO:0000259" key="3">
    <source>
        <dbReference type="Pfam" id="PF13505"/>
    </source>
</evidence>
<reference evidence="4 5" key="1">
    <citation type="submission" date="2019-01" db="EMBL/GenBank/DDBJ databases">
        <title>Litorilituus lipolytica sp. nov., isolated from intertidal sand of the Yellow Sea in China.</title>
        <authorList>
            <person name="Liu A."/>
        </authorList>
    </citation>
    <scope>NUCLEOTIDE SEQUENCE [LARGE SCALE GENOMIC DNA]</scope>
    <source>
        <strain evidence="4 5">RZ04</strain>
    </source>
</reference>
<evidence type="ECO:0000313" key="4">
    <source>
        <dbReference type="EMBL" id="TPH13330.1"/>
    </source>
</evidence>
<evidence type="ECO:0000256" key="1">
    <source>
        <dbReference type="ARBA" id="ARBA00022729"/>
    </source>
</evidence>
<accession>A0A502KNQ4</accession>
<dbReference type="OrthoDB" id="5823352at2"/>